<feature type="domain" description="Peptidase M16 C-terminal" evidence="1">
    <location>
        <begin position="187"/>
        <end position="349"/>
    </location>
</feature>
<dbReference type="SUPFAM" id="SSF63411">
    <property type="entry name" value="LuxS/MPP-like metallohydrolase"/>
    <property type="match status" value="2"/>
</dbReference>
<gene>
    <name evidence="2" type="ORF">FYJ82_06060</name>
</gene>
<evidence type="ECO:0000313" key="2">
    <source>
        <dbReference type="EMBL" id="MST53951.1"/>
    </source>
</evidence>
<dbReference type="AlphaFoldDB" id="A0A6N7X2W9"/>
<dbReference type="NCBIfam" id="NF047422">
    <property type="entry name" value="YfmF_fam"/>
    <property type="match status" value="1"/>
</dbReference>
<evidence type="ECO:0000313" key="3">
    <source>
        <dbReference type="Proteomes" id="UP000471052"/>
    </source>
</evidence>
<accession>A0A6N7X2W9</accession>
<dbReference type="OrthoDB" id="9762085at2"/>
<proteinExistence type="predicted"/>
<protein>
    <submittedName>
        <fullName evidence="2">Insulinase family protein</fullName>
    </submittedName>
</protein>
<dbReference type="InterPro" id="IPR007863">
    <property type="entry name" value="Peptidase_M16_C"/>
</dbReference>
<dbReference type="GO" id="GO:0046872">
    <property type="term" value="F:metal ion binding"/>
    <property type="evidence" value="ECO:0007669"/>
    <property type="project" value="InterPro"/>
</dbReference>
<comment type="caution">
    <text evidence="2">The sequence shown here is derived from an EMBL/GenBank/DDBJ whole genome shotgun (WGS) entry which is preliminary data.</text>
</comment>
<dbReference type="Proteomes" id="UP000471052">
    <property type="component" value="Unassembled WGS sequence"/>
</dbReference>
<dbReference type="RefSeq" id="WP_154455078.1">
    <property type="nucleotide sequence ID" value="NZ_BRXN01000009.1"/>
</dbReference>
<dbReference type="Pfam" id="PF05193">
    <property type="entry name" value="Peptidase_M16_C"/>
    <property type="match status" value="1"/>
</dbReference>
<dbReference type="Gene3D" id="3.30.830.10">
    <property type="entry name" value="Metalloenzyme, LuxS/M16 peptidase-like"/>
    <property type="match status" value="2"/>
</dbReference>
<dbReference type="PANTHER" id="PTHR11851">
    <property type="entry name" value="METALLOPROTEASE"/>
    <property type="match status" value="1"/>
</dbReference>
<dbReference type="EMBL" id="VUNP01000023">
    <property type="protein sequence ID" value="MST53951.1"/>
    <property type="molecule type" value="Genomic_DNA"/>
</dbReference>
<name>A0A6N7X2W9_STRAY</name>
<reference evidence="2 3" key="1">
    <citation type="submission" date="2019-08" db="EMBL/GenBank/DDBJ databases">
        <title>In-depth cultivation of the pig gut microbiome towards novel bacterial diversity and tailored functional studies.</title>
        <authorList>
            <person name="Wylensek D."/>
            <person name="Hitch T.C.A."/>
            <person name="Clavel T."/>
        </authorList>
    </citation>
    <scope>NUCLEOTIDE SEQUENCE [LARGE SCALE GENOMIC DNA]</scope>
    <source>
        <strain evidence="2 3">BL-178-WT-3A</strain>
    </source>
</reference>
<sequence>MKLVDGVALHLIQNEQFKMNHLTFRFSGEFQQETVAKRVLVAQILATANATYPTAQRFRERLASLYGASLSTKVSTKGLVHIVDIEISFLKNRLVKTGENILEDIIDFLYHTLFSPLITVEQYQTKLFDIEQANLIQYLRVDNDDSFYSSELGLKKIFYDSPVFQVSKYGTADLVAAENSYTAYQEFQKMLREDQLDIFLLGEFDDYRMLQLFNKFPFENRDKTLRFAYNQDKSNVIREQVETREVSQSVLQLGYYFPTRYFDEDYATLLVFNGLFGGFSHSRLFEELREKEGLAYTIGSYFDIYTGLLNVYAGIDAENQMKVLKLINKQLSHLKSGRFSETFLNRTKELIKTNVVLSGDSPKATIERVYNDYHGIGSRGVDTLVKEVDNVCKADVVAYSKEIALQALYFLEGK</sequence>
<dbReference type="PANTHER" id="PTHR11851:SF186">
    <property type="entry name" value="INACTIVE METALLOPROTEASE YMFF-RELATED"/>
    <property type="match status" value="1"/>
</dbReference>
<dbReference type="InterPro" id="IPR011249">
    <property type="entry name" value="Metalloenz_LuxS/M16"/>
</dbReference>
<evidence type="ECO:0000259" key="1">
    <source>
        <dbReference type="Pfam" id="PF05193"/>
    </source>
</evidence>
<organism evidence="2 3">
    <name type="scientific">Streptococcus alactolyticus</name>
    <dbReference type="NCBI Taxonomy" id="29389"/>
    <lineage>
        <taxon>Bacteria</taxon>
        <taxon>Bacillati</taxon>
        <taxon>Bacillota</taxon>
        <taxon>Bacilli</taxon>
        <taxon>Lactobacillales</taxon>
        <taxon>Streptococcaceae</taxon>
        <taxon>Streptococcus</taxon>
    </lineage>
</organism>
<dbReference type="InterPro" id="IPR050361">
    <property type="entry name" value="MPP/UQCRC_Complex"/>
</dbReference>